<evidence type="ECO:0000313" key="2">
    <source>
        <dbReference type="Proteomes" id="UP000184510"/>
    </source>
</evidence>
<organism evidence="1 2">
    <name type="scientific">Rubritalea squalenifaciens DSM 18772</name>
    <dbReference type="NCBI Taxonomy" id="1123071"/>
    <lineage>
        <taxon>Bacteria</taxon>
        <taxon>Pseudomonadati</taxon>
        <taxon>Verrucomicrobiota</taxon>
        <taxon>Verrucomicrobiia</taxon>
        <taxon>Verrucomicrobiales</taxon>
        <taxon>Rubritaleaceae</taxon>
        <taxon>Rubritalea</taxon>
    </lineage>
</organism>
<gene>
    <name evidence="1" type="ORF">SAMN02745181_0945</name>
</gene>
<dbReference type="Proteomes" id="UP000184510">
    <property type="component" value="Unassembled WGS sequence"/>
</dbReference>
<reference evidence="1 2" key="1">
    <citation type="submission" date="2016-11" db="EMBL/GenBank/DDBJ databases">
        <authorList>
            <person name="Jaros S."/>
            <person name="Januszkiewicz K."/>
            <person name="Wedrychowicz H."/>
        </authorList>
    </citation>
    <scope>NUCLEOTIDE SEQUENCE [LARGE SCALE GENOMIC DNA]</scope>
    <source>
        <strain evidence="1 2">DSM 18772</strain>
    </source>
</reference>
<evidence type="ECO:0000313" key="1">
    <source>
        <dbReference type="EMBL" id="SHI80994.1"/>
    </source>
</evidence>
<keyword evidence="2" id="KW-1185">Reference proteome</keyword>
<sequence length="97" mass="11285">MIFAKIHYSKPYEEMHDGMLSFLESRFDRVQGGLQCDSWIWIHFGQDKVAVDTFTSMNHEVKSATHGKHVGEVMRALQEKYQVEVYPEPETEAHEAL</sequence>
<accession>A0A1M6E623</accession>
<protein>
    <submittedName>
        <fullName evidence="1">Uncharacterized protein</fullName>
    </submittedName>
</protein>
<dbReference type="InParanoid" id="A0A1M6E623"/>
<dbReference type="EMBL" id="FQYR01000002">
    <property type="protein sequence ID" value="SHI80994.1"/>
    <property type="molecule type" value="Genomic_DNA"/>
</dbReference>
<proteinExistence type="predicted"/>
<dbReference type="AlphaFoldDB" id="A0A1M6E623"/>
<name>A0A1M6E623_9BACT</name>